<dbReference type="InterPro" id="IPR015793">
    <property type="entry name" value="Pyrv_Knase_brl"/>
</dbReference>
<evidence type="ECO:0000256" key="4">
    <source>
        <dbReference type="PROSITE-ProRule" id="PRU00354"/>
    </source>
</evidence>
<dbReference type="NCBIfam" id="TIGR00417">
    <property type="entry name" value="speE"/>
    <property type="match status" value="1"/>
</dbReference>
<comment type="caution">
    <text evidence="8">The sequence shown here is derived from an EMBL/GenBank/DDBJ whole genome shotgun (WGS) entry which is preliminary data.</text>
</comment>
<reference evidence="8" key="1">
    <citation type="journal article" date="2023" name="Mol. Ecol. Resour.">
        <title>Chromosome-level genome assembly of a triploid poplar Populus alba 'Berolinensis'.</title>
        <authorList>
            <person name="Chen S."/>
            <person name="Yu Y."/>
            <person name="Wang X."/>
            <person name="Wang S."/>
            <person name="Zhang T."/>
            <person name="Zhou Y."/>
            <person name="He R."/>
            <person name="Meng N."/>
            <person name="Wang Y."/>
            <person name="Liu W."/>
            <person name="Liu Z."/>
            <person name="Liu J."/>
            <person name="Guo Q."/>
            <person name="Huang H."/>
            <person name="Sederoff R.R."/>
            <person name="Wang G."/>
            <person name="Qu G."/>
            <person name="Chen S."/>
        </authorList>
    </citation>
    <scope>NUCLEOTIDE SEQUENCE</scope>
    <source>
        <strain evidence="8">SC-2020</strain>
    </source>
</reference>
<dbReference type="FunFam" id="3.40.50.150:FF:000048">
    <property type="entry name" value="Spermidine synthase 1"/>
    <property type="match status" value="1"/>
</dbReference>
<evidence type="ECO:0000313" key="9">
    <source>
        <dbReference type="Proteomes" id="UP001164929"/>
    </source>
</evidence>
<dbReference type="FunFam" id="3.20.20.60:FF:000051">
    <property type="entry name" value="Pyruvate kinase family protein"/>
    <property type="match status" value="1"/>
</dbReference>
<keyword evidence="3 4" id="KW-0620">Polyamine biosynthesis</keyword>
<feature type="region of interest" description="Disordered" evidence="6">
    <location>
        <begin position="1"/>
        <end position="22"/>
    </location>
</feature>
<proteinExistence type="inferred from homology"/>
<evidence type="ECO:0000256" key="3">
    <source>
        <dbReference type="ARBA" id="ARBA00023115"/>
    </source>
</evidence>
<dbReference type="GO" id="GO:0004743">
    <property type="term" value="F:pyruvate kinase activity"/>
    <property type="evidence" value="ECO:0007669"/>
    <property type="project" value="InterPro"/>
</dbReference>
<feature type="active site" description="Proton acceptor" evidence="4">
    <location>
        <position position="223"/>
    </location>
</feature>
<dbReference type="Gene3D" id="2.30.140.10">
    <property type="entry name" value="Spermidine synthase, tetramerisation domain"/>
    <property type="match status" value="1"/>
</dbReference>
<keyword evidence="8" id="KW-0418">Kinase</keyword>
<evidence type="ECO:0000256" key="5">
    <source>
        <dbReference type="RuleBase" id="RU003836"/>
    </source>
</evidence>
<dbReference type="InterPro" id="IPR030373">
    <property type="entry name" value="PABS_CS"/>
</dbReference>
<dbReference type="GO" id="GO:0000287">
    <property type="term" value="F:magnesium ion binding"/>
    <property type="evidence" value="ECO:0007669"/>
    <property type="project" value="InterPro"/>
</dbReference>
<gene>
    <name evidence="8" type="ORF">NC653_028816</name>
</gene>
<dbReference type="GO" id="GO:0016301">
    <property type="term" value="F:kinase activity"/>
    <property type="evidence" value="ECO:0007669"/>
    <property type="project" value="UniProtKB-KW"/>
</dbReference>
<evidence type="ECO:0000256" key="2">
    <source>
        <dbReference type="ARBA" id="ARBA00022679"/>
    </source>
</evidence>
<dbReference type="AlphaFoldDB" id="A0AAD6Q4I9"/>
<dbReference type="CDD" id="cd02440">
    <property type="entry name" value="AdoMet_MTases"/>
    <property type="match status" value="1"/>
</dbReference>
<keyword evidence="8" id="KW-0670">Pyruvate</keyword>
<dbReference type="PROSITE" id="PS51006">
    <property type="entry name" value="PABS_2"/>
    <property type="match status" value="1"/>
</dbReference>
<dbReference type="GO" id="GO:0030955">
    <property type="term" value="F:potassium ion binding"/>
    <property type="evidence" value="ECO:0007669"/>
    <property type="project" value="InterPro"/>
</dbReference>
<dbReference type="GO" id="GO:0005829">
    <property type="term" value="C:cytosol"/>
    <property type="evidence" value="ECO:0007669"/>
    <property type="project" value="TreeGrafter"/>
</dbReference>
<dbReference type="HAMAP" id="MF_00198">
    <property type="entry name" value="Spermidine_synth"/>
    <property type="match status" value="1"/>
</dbReference>
<dbReference type="GO" id="GO:0008295">
    <property type="term" value="P:spermidine biosynthetic process"/>
    <property type="evidence" value="ECO:0007669"/>
    <property type="project" value="TreeGrafter"/>
</dbReference>
<dbReference type="SUPFAM" id="SSF50800">
    <property type="entry name" value="PK beta-barrel domain-like"/>
    <property type="match status" value="1"/>
</dbReference>
<dbReference type="Proteomes" id="UP001164929">
    <property type="component" value="Chromosome 12"/>
</dbReference>
<keyword evidence="2 4" id="KW-0808">Transferase</keyword>
<dbReference type="NCBIfam" id="NF002010">
    <property type="entry name" value="PRK00811.1"/>
    <property type="match status" value="1"/>
</dbReference>
<dbReference type="PANTHER" id="PTHR11558">
    <property type="entry name" value="SPERMIDINE/SPERMINE SYNTHASE"/>
    <property type="match status" value="1"/>
</dbReference>
<dbReference type="InterPro" id="IPR015806">
    <property type="entry name" value="Pyrv_Knase_insert_dom_sf"/>
</dbReference>
<evidence type="ECO:0000256" key="6">
    <source>
        <dbReference type="SAM" id="MobiDB-lite"/>
    </source>
</evidence>
<dbReference type="InterPro" id="IPR001045">
    <property type="entry name" value="Spermi_synthase"/>
</dbReference>
<sequence>MEGGTGRGLECQKTMDGKANNGNGSEKAIPSCCLKARASAPELDAKCHSTVVSGWFSESHSCSGKTSKKVYFNNPMWPGEAHTLEVKEILYKGKSEYQEVLVFESTSYGKVLVLDGIVQLTEKDECAYQEMIAHLPLCSIPSPKTVLVVGGGDGGVLREISRHSSVEHIDICEIDQMVIDVSKKFFPQLAVGFEDPRVQLHVGDAVDFLRSTSEGKYDAIIVDSSDPVGPAQELVEKPFFETIARALRPGGVLCNMAESMWLHTHLIEDMISICRETFKGSVHYAWASVPTYPSGVIGFVLCSTEGPPVEFLNPVNPIEKLEGATKHKRELKYYNSEKRDSVIDILIEPMVTACHGVEYCLIELNIVCDIFLTGSLSCLCIANIFEEGGELAPRSREVSKGTASTFWIRHRKMSGVSSLSASLVTNPTSRLPYYAIQCTDFLGFVPKGRPINVPLSWRFPVRTQVGVIQLFGLHRTKLKLKSFAFSVPNENDQAELCDSGTCTGDEMLVPFENDENLKGPDEEIVSSVLGTEVDLLRTVEHLGNKGSVVEKLKAVYLHVLASEQWNASQLKLCHRNYLDSATNLIHYLALRCLDIQQLKEDLTLVGLMNLDIINLHVLSSLDASIQLLEALKSNSLNPKDSISAGIFTEKRLDPQNDGKFTIQTMRGKASSNSEFLLGRLQDGRTTHIMVTVGQEATVNETFITDLIKAGTSIIRINCAHGNPSIWSEIIKRVKESSQMLEKRCRILMDLAGPKLRTGKLKSGPSVVKISPKKNASGNVVFPAQVWLSHREAGPPTHLSPDAVLFVDDQQFLSELEIGDTIRFSDARGKKRMLRISKKIHVFSGTGCVAECTRTAYVQSGTELHLKGKKRRSQLGKVVDVPAVEPYIRLRVGDLLVISRCSSSELDKLPVSMSGTHKITCSSGYLFDSVKPGDPIAFDDGKIWGVIKGTDISEIIVSITHASPKGSKLGSDKSINIPESNIRFEGLTSKDLMDLEFVAAHADIVGVSFVRDIHDIVVLHQELEKRQLQNLGVILKIETKSGFENLPLMLLEAMKSSNPLGVMIARGDLAVECGWEMLADMQEEIISLCGAAHIPVVWATQVLESLVKSGVPTRAEITDAAHGRRVKCVMLNKGKHIVKAVSTLDNILHSKSAERKVDVKPVILSSHHLR</sequence>
<dbReference type="Gene3D" id="2.40.33.10">
    <property type="entry name" value="PK beta-barrel domain-like"/>
    <property type="match status" value="1"/>
</dbReference>
<dbReference type="Pfam" id="PF00224">
    <property type="entry name" value="PK"/>
    <property type="match status" value="2"/>
</dbReference>
<dbReference type="Gene3D" id="3.20.20.60">
    <property type="entry name" value="Phosphoenolpyruvate-binding domains"/>
    <property type="match status" value="2"/>
</dbReference>
<dbReference type="EMBL" id="JAQIZT010000012">
    <property type="protein sequence ID" value="KAJ6976763.1"/>
    <property type="molecule type" value="Genomic_DNA"/>
</dbReference>
<dbReference type="SUPFAM" id="SSF53335">
    <property type="entry name" value="S-adenosyl-L-methionine-dependent methyltransferases"/>
    <property type="match status" value="1"/>
</dbReference>
<dbReference type="InterPro" id="IPR030374">
    <property type="entry name" value="PABS"/>
</dbReference>
<dbReference type="InterPro" id="IPR011037">
    <property type="entry name" value="Pyrv_Knase-like_insert_dom_sf"/>
</dbReference>
<dbReference type="PANTHER" id="PTHR11558:SF25">
    <property type="entry name" value="SPERMINE SYNTHASE"/>
    <property type="match status" value="1"/>
</dbReference>
<protein>
    <submittedName>
        <fullName evidence="8">Plastidial pyruvate kinase 4</fullName>
    </submittedName>
</protein>
<dbReference type="Gene3D" id="3.40.50.150">
    <property type="entry name" value="Vaccinia Virus protein VP39"/>
    <property type="match status" value="1"/>
</dbReference>
<dbReference type="FunFam" id="2.30.140.10:FF:000003">
    <property type="entry name" value="Spermidine synthase 1"/>
    <property type="match status" value="1"/>
</dbReference>
<feature type="domain" description="PABS" evidence="7">
    <location>
        <begin position="53"/>
        <end position="304"/>
    </location>
</feature>
<dbReference type="InterPro" id="IPR035246">
    <property type="entry name" value="Spermidine_synt_N"/>
</dbReference>
<comment type="similarity">
    <text evidence="1 5">Belongs to the spermidine/spermine synthase family.</text>
</comment>
<dbReference type="SUPFAM" id="SSF51621">
    <property type="entry name" value="Phosphoenolpyruvate/pyruvate domain"/>
    <property type="match status" value="1"/>
</dbReference>
<dbReference type="PROSITE" id="PS01330">
    <property type="entry name" value="PABS_1"/>
    <property type="match status" value="1"/>
</dbReference>
<evidence type="ECO:0000256" key="1">
    <source>
        <dbReference type="ARBA" id="ARBA00007867"/>
    </source>
</evidence>
<dbReference type="InterPro" id="IPR040442">
    <property type="entry name" value="Pyrv_kinase-like_dom_sf"/>
</dbReference>
<name>A0AAD6Q4I9_9ROSI</name>
<dbReference type="InterPro" id="IPR029063">
    <property type="entry name" value="SAM-dependent_MTases_sf"/>
</dbReference>
<dbReference type="Pfam" id="PF01564">
    <property type="entry name" value="Spermine_synth"/>
    <property type="match status" value="1"/>
</dbReference>
<evidence type="ECO:0000313" key="8">
    <source>
        <dbReference type="EMBL" id="KAJ6976763.1"/>
    </source>
</evidence>
<accession>A0AAD6Q4I9</accession>
<dbReference type="Pfam" id="PF17284">
    <property type="entry name" value="Spermine_synt_N"/>
    <property type="match status" value="1"/>
</dbReference>
<organism evidence="8 9">
    <name type="scientific">Populus alba x Populus x berolinensis</name>
    <dbReference type="NCBI Taxonomy" id="444605"/>
    <lineage>
        <taxon>Eukaryota</taxon>
        <taxon>Viridiplantae</taxon>
        <taxon>Streptophyta</taxon>
        <taxon>Embryophyta</taxon>
        <taxon>Tracheophyta</taxon>
        <taxon>Spermatophyta</taxon>
        <taxon>Magnoliopsida</taxon>
        <taxon>eudicotyledons</taxon>
        <taxon>Gunneridae</taxon>
        <taxon>Pentapetalae</taxon>
        <taxon>rosids</taxon>
        <taxon>fabids</taxon>
        <taxon>Malpighiales</taxon>
        <taxon>Salicaceae</taxon>
        <taxon>Saliceae</taxon>
        <taxon>Populus</taxon>
    </lineage>
</organism>
<evidence type="ECO:0000259" key="7">
    <source>
        <dbReference type="PROSITE" id="PS51006"/>
    </source>
</evidence>
<dbReference type="GO" id="GO:0004766">
    <property type="term" value="F:spermidine synthase activity"/>
    <property type="evidence" value="ECO:0007669"/>
    <property type="project" value="TreeGrafter"/>
</dbReference>
<keyword evidence="9" id="KW-1185">Reference proteome</keyword>
<dbReference type="InterPro" id="IPR037163">
    <property type="entry name" value="Spermidine_synt_N_sf"/>
</dbReference>
<dbReference type="InterPro" id="IPR015813">
    <property type="entry name" value="Pyrv/PenolPyrv_kinase-like_dom"/>
</dbReference>